<protein>
    <recommendedName>
        <fullName evidence="4">DUF1127 domain-containing protein</fullName>
    </recommendedName>
</protein>
<name>A0ABQ5LUJ8_9RHOB</name>
<reference evidence="2" key="1">
    <citation type="journal article" date="2023" name="Int. J. Syst. Evol. Microbiol.">
        <title>Sinisalibacter aestuarii sp. nov., isolated from estuarine sediment of the Arakawa River.</title>
        <authorList>
            <person name="Arafat S.T."/>
            <person name="Hirano S."/>
            <person name="Sato A."/>
            <person name="Takeuchi K."/>
            <person name="Yasuda T."/>
            <person name="Terahara T."/>
            <person name="Hamada M."/>
            <person name="Kobayashi T."/>
        </authorList>
    </citation>
    <scope>NUCLEOTIDE SEQUENCE</scope>
    <source>
        <strain evidence="2">B-399</strain>
    </source>
</reference>
<evidence type="ECO:0008006" key="4">
    <source>
        <dbReference type="Google" id="ProtNLM"/>
    </source>
</evidence>
<keyword evidence="3" id="KW-1185">Reference proteome</keyword>
<comment type="caution">
    <text evidence="2">The sequence shown here is derived from an EMBL/GenBank/DDBJ whole genome shotgun (WGS) entry which is preliminary data.</text>
</comment>
<organism evidence="2 3">
    <name type="scientific">Sinisalibacter aestuarii</name>
    <dbReference type="NCBI Taxonomy" id="2949426"/>
    <lineage>
        <taxon>Bacteria</taxon>
        <taxon>Pseudomonadati</taxon>
        <taxon>Pseudomonadota</taxon>
        <taxon>Alphaproteobacteria</taxon>
        <taxon>Rhodobacterales</taxon>
        <taxon>Roseobacteraceae</taxon>
        <taxon>Sinisalibacter</taxon>
    </lineage>
</organism>
<sequence length="67" mass="7842">MPLTLRPARSPRPRHGRRGHPTAISRAASRIRRKARRRVPRDLSAHLMRDIGLEPRPERPIVLSPRW</sequence>
<gene>
    <name evidence="2" type="ORF">STA1M1_23070</name>
</gene>
<accession>A0ABQ5LUJ8</accession>
<feature type="region of interest" description="Disordered" evidence="1">
    <location>
        <begin position="1"/>
        <end position="39"/>
    </location>
</feature>
<feature type="compositionally biased region" description="Basic residues" evidence="1">
    <location>
        <begin position="29"/>
        <end position="39"/>
    </location>
</feature>
<evidence type="ECO:0000256" key="1">
    <source>
        <dbReference type="SAM" id="MobiDB-lite"/>
    </source>
</evidence>
<feature type="compositionally biased region" description="Basic residues" evidence="1">
    <location>
        <begin position="9"/>
        <end position="20"/>
    </location>
</feature>
<dbReference type="EMBL" id="BROH01000006">
    <property type="protein sequence ID" value="GKY88438.1"/>
    <property type="molecule type" value="Genomic_DNA"/>
</dbReference>
<evidence type="ECO:0000313" key="2">
    <source>
        <dbReference type="EMBL" id="GKY88438.1"/>
    </source>
</evidence>
<evidence type="ECO:0000313" key="3">
    <source>
        <dbReference type="Proteomes" id="UP001144205"/>
    </source>
</evidence>
<dbReference type="Proteomes" id="UP001144205">
    <property type="component" value="Unassembled WGS sequence"/>
</dbReference>
<proteinExistence type="predicted"/>